<evidence type="ECO:0008006" key="9">
    <source>
        <dbReference type="Google" id="ProtNLM"/>
    </source>
</evidence>
<dbReference type="OrthoDB" id="448280at2759"/>
<feature type="transmembrane region" description="Helical" evidence="6">
    <location>
        <begin position="744"/>
        <end position="768"/>
    </location>
</feature>
<dbReference type="STRING" id="985895.E5AC97"/>
<gene>
    <name evidence="7" type="ORF">LEMA_P008860.1</name>
</gene>
<feature type="transmembrane region" description="Helical" evidence="6">
    <location>
        <begin position="492"/>
        <end position="511"/>
    </location>
</feature>
<keyword evidence="3 6" id="KW-1133">Transmembrane helix</keyword>
<feature type="compositionally biased region" description="Polar residues" evidence="5">
    <location>
        <begin position="608"/>
        <end position="617"/>
    </location>
</feature>
<evidence type="ECO:0000256" key="1">
    <source>
        <dbReference type="ARBA" id="ARBA00004141"/>
    </source>
</evidence>
<evidence type="ECO:0000313" key="7">
    <source>
        <dbReference type="EMBL" id="CBY02099.1"/>
    </source>
</evidence>
<dbReference type="InterPro" id="IPR003689">
    <property type="entry name" value="ZIP"/>
</dbReference>
<dbReference type="PANTHER" id="PTHR11040:SF44">
    <property type="entry name" value="PROTEIN ZNTC-RELATED"/>
    <property type="match status" value="1"/>
</dbReference>
<dbReference type="VEuPathDB" id="FungiDB:LEMA_P008860.1"/>
<evidence type="ECO:0000256" key="3">
    <source>
        <dbReference type="ARBA" id="ARBA00022989"/>
    </source>
</evidence>
<name>E5AC97_LEPMJ</name>
<comment type="subcellular location">
    <subcellularLocation>
        <location evidence="1">Membrane</location>
        <topology evidence="1">Multi-pass membrane protein</topology>
    </subcellularLocation>
</comment>
<dbReference type="PANTHER" id="PTHR11040">
    <property type="entry name" value="ZINC/IRON TRANSPORTER"/>
    <property type="match status" value="1"/>
</dbReference>
<feature type="region of interest" description="Disordered" evidence="5">
    <location>
        <begin position="599"/>
        <end position="640"/>
    </location>
</feature>
<dbReference type="eggNOG" id="KOG1558">
    <property type="taxonomic scope" value="Eukaryota"/>
</dbReference>
<evidence type="ECO:0000256" key="6">
    <source>
        <dbReference type="SAM" id="Phobius"/>
    </source>
</evidence>
<proteinExistence type="predicted"/>
<feature type="region of interest" description="Disordered" evidence="5">
    <location>
        <begin position="385"/>
        <end position="406"/>
    </location>
</feature>
<dbReference type="OMA" id="EHCEDDA"/>
<dbReference type="EMBL" id="FP929139">
    <property type="protein sequence ID" value="CBY02099.1"/>
    <property type="molecule type" value="Genomic_DNA"/>
</dbReference>
<protein>
    <recommendedName>
        <fullName evidence="9">Zip-domain-containing protein</fullName>
    </recommendedName>
</protein>
<keyword evidence="8" id="KW-1185">Reference proteome</keyword>
<keyword evidence="2 6" id="KW-0812">Transmembrane</keyword>
<dbReference type="Proteomes" id="UP000002668">
    <property type="component" value="Genome"/>
</dbReference>
<accession>E5AC97</accession>
<evidence type="ECO:0000256" key="2">
    <source>
        <dbReference type="ARBA" id="ARBA00022692"/>
    </source>
</evidence>
<evidence type="ECO:0000256" key="5">
    <source>
        <dbReference type="SAM" id="MobiDB-lite"/>
    </source>
</evidence>
<dbReference type="HOGENOM" id="CLU_349862_0_0_1"/>
<sequence>MDYQWRKKKLVTSKRRHVGKSTCVGQAGWVSVRDVAGILCLHAWEPRRNPTPPLLPSQPLESCLSRLMDLPWRHRLHRHTSFQALSPPAYSGRVDAADYHVVPQVILPWHVQTTNVHPPCTADPPTPARAKHSRHLDYATTRLLSLLSTHTHLACSLPRVGSLIYSIHTTNRNRIGRRKNKENRLASMIWPGADSRAGKSGCLPSHLWPTRYSMRHGKAKHNILLGMPRPGKNAVGLSIADSSSCCLGPGKKKTIPCPVKTNYPNSSLPELVSPKHPLTMLSPARSPLSSAVLLFAAAAVAQTTTAPPSSAPAATPTQSITAVSDCHAHQTVNWCMYGTEEYQIVGPTRTEEFQSQYTDCHTHGGSETFCVDEAGQDVQVLVEPTETPTTPANNQSEEPAGSGEHCHYHAGVEHCEDDAEEPAAEPAGTGQHCHFHAGVEHCEDDAEGTAAEPAGAEEHCHSHAGVEHCTGGSSGEASCDAPTRDYNVRLRVGLLFVILVTSGIGVFTPVLTTRFNLIGQNNIVFVILKQFGTGIVISTAFIHLFTHAQLMFASECLGVLQYEGVTSAIFMAGLFLSFVVDYLGARFVQWRQNKRVGSNAEVAVPSPDNKSTNGSAPSPTPDHDFNRSHGIAHAHGPMREPTPMEEKINVMNLEAGIIFHSILIGITLVVASDSFFVTLFIVILFHQMFEGIALGTCIAELPKAAASTLQKCIMAGVFMLITPIGMAIGIGVLNEFNGNDPSTIVAIGTLDALSAGILAWVGIVEMLARDWMHGKLLTAGLARTSIAMFALVSGLVLMSVLGKWA</sequence>
<feature type="transmembrane region" description="Helical" evidence="6">
    <location>
        <begin position="523"/>
        <end position="545"/>
    </location>
</feature>
<dbReference type="GO" id="GO:0005886">
    <property type="term" value="C:plasma membrane"/>
    <property type="evidence" value="ECO:0007669"/>
    <property type="project" value="TreeGrafter"/>
</dbReference>
<keyword evidence="4 6" id="KW-0472">Membrane</keyword>
<dbReference type="Pfam" id="PF02535">
    <property type="entry name" value="Zip"/>
    <property type="match status" value="1"/>
</dbReference>
<reference evidence="8" key="1">
    <citation type="journal article" date="2011" name="Nat. Commun.">
        <title>Effector diversification within compartments of the Leptosphaeria maculans genome affected by Repeat-Induced Point mutations.</title>
        <authorList>
            <person name="Rouxel T."/>
            <person name="Grandaubert J."/>
            <person name="Hane J.K."/>
            <person name="Hoede C."/>
            <person name="van de Wouw A.P."/>
            <person name="Couloux A."/>
            <person name="Dominguez V."/>
            <person name="Anthouard V."/>
            <person name="Bally P."/>
            <person name="Bourras S."/>
            <person name="Cozijnsen A.J."/>
            <person name="Ciuffetti L.M."/>
            <person name="Degrave A."/>
            <person name="Dilmaghani A."/>
            <person name="Duret L."/>
            <person name="Fudal I."/>
            <person name="Goodwin S.B."/>
            <person name="Gout L."/>
            <person name="Glaser N."/>
            <person name="Linglin J."/>
            <person name="Kema G.H.J."/>
            <person name="Lapalu N."/>
            <person name="Lawrence C.B."/>
            <person name="May K."/>
            <person name="Meyer M."/>
            <person name="Ollivier B."/>
            <person name="Poulain J."/>
            <person name="Schoch C.L."/>
            <person name="Simon A."/>
            <person name="Spatafora J.W."/>
            <person name="Stachowiak A."/>
            <person name="Turgeon B.G."/>
            <person name="Tyler B.M."/>
            <person name="Vincent D."/>
            <person name="Weissenbach J."/>
            <person name="Amselem J."/>
            <person name="Quesneville H."/>
            <person name="Oliver R.P."/>
            <person name="Wincker P."/>
            <person name="Balesdent M.-H."/>
            <person name="Howlett B.J."/>
        </authorList>
    </citation>
    <scope>NUCLEOTIDE SEQUENCE [LARGE SCALE GENOMIC DNA]</scope>
    <source>
        <strain evidence="8">JN3 / isolate v23.1.3 / race Av1-4-5-6-7-8</strain>
    </source>
</reference>
<feature type="transmembrane region" description="Helical" evidence="6">
    <location>
        <begin position="780"/>
        <end position="801"/>
    </location>
</feature>
<feature type="transmembrane region" description="Helical" evidence="6">
    <location>
        <begin position="713"/>
        <end position="732"/>
    </location>
</feature>
<feature type="transmembrane region" description="Helical" evidence="6">
    <location>
        <begin position="565"/>
        <end position="585"/>
    </location>
</feature>
<dbReference type="GO" id="GO:0005385">
    <property type="term" value="F:zinc ion transmembrane transporter activity"/>
    <property type="evidence" value="ECO:0007669"/>
    <property type="project" value="TreeGrafter"/>
</dbReference>
<evidence type="ECO:0000313" key="8">
    <source>
        <dbReference type="Proteomes" id="UP000002668"/>
    </source>
</evidence>
<organism evidence="7 8">
    <name type="scientific">Leptosphaeria maculans (strain JN3 / isolate v23.1.3 / race Av1-4-5-6-7-8)</name>
    <name type="common">Blackleg fungus</name>
    <name type="synonym">Phoma lingam</name>
    <dbReference type="NCBI Taxonomy" id="985895"/>
    <lineage>
        <taxon>Eukaryota</taxon>
        <taxon>Fungi</taxon>
        <taxon>Dikarya</taxon>
        <taxon>Ascomycota</taxon>
        <taxon>Pezizomycotina</taxon>
        <taxon>Dothideomycetes</taxon>
        <taxon>Pleosporomycetidae</taxon>
        <taxon>Pleosporales</taxon>
        <taxon>Pleosporineae</taxon>
        <taxon>Leptosphaeriaceae</taxon>
        <taxon>Plenodomus</taxon>
        <taxon>Plenodomus lingam/Leptosphaeria maculans species complex</taxon>
    </lineage>
</organism>
<dbReference type="AlphaFoldDB" id="E5AC97"/>
<dbReference type="InParanoid" id="E5AC97"/>
<evidence type="ECO:0000256" key="4">
    <source>
        <dbReference type="ARBA" id="ARBA00023136"/>
    </source>
</evidence>